<dbReference type="EMBL" id="MN738932">
    <property type="protein sequence ID" value="QHT32188.1"/>
    <property type="molecule type" value="Genomic_DNA"/>
</dbReference>
<proteinExistence type="predicted"/>
<organism evidence="1">
    <name type="scientific">viral metagenome</name>
    <dbReference type="NCBI Taxonomy" id="1070528"/>
    <lineage>
        <taxon>unclassified sequences</taxon>
        <taxon>metagenomes</taxon>
        <taxon>organismal metagenomes</taxon>
    </lineage>
</organism>
<accession>A0A6C0ET72</accession>
<protein>
    <submittedName>
        <fullName evidence="1">Uncharacterized protein</fullName>
    </submittedName>
</protein>
<evidence type="ECO:0000313" key="1">
    <source>
        <dbReference type="EMBL" id="QHT32188.1"/>
    </source>
</evidence>
<reference evidence="1" key="1">
    <citation type="journal article" date="2020" name="Nature">
        <title>Giant virus diversity and host interactions through global metagenomics.</title>
        <authorList>
            <person name="Schulz F."/>
            <person name="Roux S."/>
            <person name="Paez-Espino D."/>
            <person name="Jungbluth S."/>
            <person name="Walsh D.A."/>
            <person name="Denef V.J."/>
            <person name="McMahon K.D."/>
            <person name="Konstantinidis K.T."/>
            <person name="Eloe-Fadrosh E.A."/>
            <person name="Kyrpides N.C."/>
            <person name="Woyke T."/>
        </authorList>
    </citation>
    <scope>NUCLEOTIDE SEQUENCE</scope>
    <source>
        <strain evidence="1">GVMAG-M-3300009159-65</strain>
    </source>
</reference>
<name>A0A6C0ET72_9ZZZZ</name>
<dbReference type="AlphaFoldDB" id="A0A6C0ET72"/>
<sequence>MELLVFKETKFMELVKGEKYIIKRFNKTYYNGIFTGHAFKFGSNISMFEEVKDVSKPTEIYIWKLEFYDDSARTFHKMIRQKEQRQNAMELRAVNLLLQRIVGDNAFKYL</sequence>